<protein>
    <submittedName>
        <fullName evidence="1">Uncharacterized protein</fullName>
    </submittedName>
</protein>
<keyword evidence="2" id="KW-1185">Reference proteome</keyword>
<gene>
    <name evidence="1" type="ORF">GGQ64_002552</name>
</gene>
<organism evidence="1 2">
    <name type="scientific">Mycoplana azooxidifex</name>
    <dbReference type="NCBI Taxonomy" id="1636188"/>
    <lineage>
        <taxon>Bacteria</taxon>
        <taxon>Pseudomonadati</taxon>
        <taxon>Pseudomonadota</taxon>
        <taxon>Alphaproteobacteria</taxon>
        <taxon>Hyphomicrobiales</taxon>
        <taxon>Rhizobiaceae</taxon>
        <taxon>Mycoplana</taxon>
    </lineage>
</organism>
<comment type="caution">
    <text evidence="1">The sequence shown here is derived from an EMBL/GenBank/DDBJ whole genome shotgun (WGS) entry which is preliminary data.</text>
</comment>
<proteinExistence type="predicted"/>
<dbReference type="AlphaFoldDB" id="A0A7W6D5W2"/>
<evidence type="ECO:0000313" key="1">
    <source>
        <dbReference type="EMBL" id="MBB3977346.1"/>
    </source>
</evidence>
<evidence type="ECO:0000313" key="2">
    <source>
        <dbReference type="Proteomes" id="UP000574761"/>
    </source>
</evidence>
<reference evidence="1 2" key="1">
    <citation type="submission" date="2020-08" db="EMBL/GenBank/DDBJ databases">
        <title>Genomic Encyclopedia of Type Strains, Phase IV (KMG-IV): sequencing the most valuable type-strain genomes for metagenomic binning, comparative biology and taxonomic classification.</title>
        <authorList>
            <person name="Goeker M."/>
        </authorList>
    </citation>
    <scope>NUCLEOTIDE SEQUENCE [LARGE SCALE GENOMIC DNA]</scope>
    <source>
        <strain evidence="1 2">DSM 100211</strain>
    </source>
</reference>
<dbReference type="Proteomes" id="UP000574761">
    <property type="component" value="Unassembled WGS sequence"/>
</dbReference>
<sequence length="82" mass="9331">MSRRHSRRESLYDAERAEFVTRATALHKMMMEASRDLATSGADYRALTNLNDSICETIKGVTGEDPKWMRPAVDDRTPLSSR</sequence>
<dbReference type="EMBL" id="JACIEE010000005">
    <property type="protein sequence ID" value="MBB3977346.1"/>
    <property type="molecule type" value="Genomic_DNA"/>
</dbReference>
<name>A0A7W6D5W2_9HYPH</name>
<accession>A0A7W6D5W2</accession>